<feature type="region of interest" description="Disordered" evidence="1">
    <location>
        <begin position="313"/>
        <end position="410"/>
    </location>
</feature>
<gene>
    <name evidence="3" type="ORF">C7212DRAFT_345061</name>
</gene>
<proteinExistence type="predicted"/>
<feature type="compositionally biased region" description="Basic and acidic residues" evidence="1">
    <location>
        <begin position="314"/>
        <end position="326"/>
    </location>
</feature>
<keyword evidence="4" id="KW-1185">Reference proteome</keyword>
<feature type="compositionally biased region" description="Polar residues" evidence="1">
    <location>
        <begin position="116"/>
        <end position="127"/>
    </location>
</feature>
<name>A0A317SXK8_9PEZI</name>
<comment type="caution">
    <text evidence="3">The sequence shown here is derived from an EMBL/GenBank/DDBJ whole genome shotgun (WGS) entry which is preliminary data.</text>
</comment>
<evidence type="ECO:0000256" key="2">
    <source>
        <dbReference type="SAM" id="Phobius"/>
    </source>
</evidence>
<evidence type="ECO:0000256" key="1">
    <source>
        <dbReference type="SAM" id="MobiDB-lite"/>
    </source>
</evidence>
<feature type="transmembrane region" description="Helical" evidence="2">
    <location>
        <begin position="25"/>
        <end position="46"/>
    </location>
</feature>
<feature type="region of interest" description="Disordered" evidence="1">
    <location>
        <begin position="628"/>
        <end position="684"/>
    </location>
</feature>
<keyword evidence="2" id="KW-0812">Transmembrane</keyword>
<reference evidence="3 4" key="1">
    <citation type="submission" date="2018-03" db="EMBL/GenBank/DDBJ databases">
        <title>Genomes of Pezizomycetes fungi and the evolution of truffles.</title>
        <authorList>
            <person name="Murat C."/>
            <person name="Payen T."/>
            <person name="Noel B."/>
            <person name="Kuo A."/>
            <person name="Martin F.M."/>
        </authorList>
    </citation>
    <scope>NUCLEOTIDE SEQUENCE [LARGE SCALE GENOMIC DNA]</scope>
    <source>
        <strain evidence="3">091103-1</strain>
    </source>
</reference>
<dbReference type="OrthoDB" id="5431113at2759"/>
<keyword evidence="2" id="KW-0472">Membrane</keyword>
<protein>
    <submittedName>
        <fullName evidence="3">Uncharacterized protein</fullName>
    </submittedName>
</protein>
<feature type="compositionally biased region" description="Polar residues" evidence="1">
    <location>
        <begin position="140"/>
        <end position="152"/>
    </location>
</feature>
<evidence type="ECO:0000313" key="4">
    <source>
        <dbReference type="Proteomes" id="UP000246991"/>
    </source>
</evidence>
<dbReference type="EMBL" id="PYWC01000016">
    <property type="protein sequence ID" value="PWW78227.1"/>
    <property type="molecule type" value="Genomic_DNA"/>
</dbReference>
<evidence type="ECO:0000313" key="3">
    <source>
        <dbReference type="EMBL" id="PWW78227.1"/>
    </source>
</evidence>
<dbReference type="AlphaFoldDB" id="A0A317SXK8"/>
<feature type="region of interest" description="Disordered" evidence="1">
    <location>
        <begin position="69"/>
        <end position="102"/>
    </location>
</feature>
<dbReference type="Proteomes" id="UP000246991">
    <property type="component" value="Unassembled WGS sequence"/>
</dbReference>
<keyword evidence="2" id="KW-1133">Transmembrane helix</keyword>
<accession>A0A317SXK8</accession>
<feature type="compositionally biased region" description="Polar residues" evidence="1">
    <location>
        <begin position="645"/>
        <end position="655"/>
    </location>
</feature>
<feature type="compositionally biased region" description="Basic and acidic residues" evidence="1">
    <location>
        <begin position="673"/>
        <end position="684"/>
    </location>
</feature>
<organism evidence="3 4">
    <name type="scientific">Tuber magnatum</name>
    <name type="common">white Piedmont truffle</name>
    <dbReference type="NCBI Taxonomy" id="42249"/>
    <lineage>
        <taxon>Eukaryota</taxon>
        <taxon>Fungi</taxon>
        <taxon>Dikarya</taxon>
        <taxon>Ascomycota</taxon>
        <taxon>Pezizomycotina</taxon>
        <taxon>Pezizomycetes</taxon>
        <taxon>Pezizales</taxon>
        <taxon>Tuberaceae</taxon>
        <taxon>Tuber</taxon>
    </lineage>
</organism>
<sequence length="684" mass="74812">MPKGVYVKKNHVEAKWHPNPFLRDFGRYVVFFLLLAYSLPLIPYYASRFPQHPQNLGYAGNYPKYWQGEPYAPGTNQEPTRYDGYPEPELAPAPAQPHPDLTGTKHPAREAIKHYSGQNFPTKSVAETTDDEAPKPGPENISSNNIKITNDTPVGAADKSKSYTRITKSPSLSSPAPAPSHTICGRRVVTDEDALELVNSRGDADDDEDDPWKSFSFGVVSDTLNYYDPYEGREGFYDRKTNAISKIEKMMDIPDLYMDPDGKWRTSPVHQPQFSKRDWPEHIRAKAEKMMNSAKGMQEKGQHVIDNDPAYQKSLREKEEAREKELATAAKTEAVEEEENPLDLLPPTGKSKGAAAAEPNLKAYPGDTLDDITSPPPQNIQSSSNTTKVPKHPADQGQLKQPAQPAQKWPSANAATLLKNINSASRKKKRPMGNFLKQEYPPGTMITRKKKCDDAGKCVTVVQPVAVAAPVLEGKTFVGQINDGQPQIHHGIVPQPIAPTAPTIRTLKQVPAPAPTPEAIVQKVHAPQVHTPAIIEAPGQPHLSVSYVPVIRPGLVLHPEEITEEAEVEKEVVKKPCGCECSWCSCEFETCPCGDPECGKNNMGPEGCTCGAPGCKCNGGAGSSRSFSSSYSNGVKNVSRKNGPGRNTSKTSSGSLAHPRGHATPSTPAELEAFWRKRAPEEFN</sequence>
<feature type="region of interest" description="Disordered" evidence="1">
    <location>
        <begin position="115"/>
        <end position="182"/>
    </location>
</feature>